<keyword evidence="4" id="KW-1185">Reference proteome</keyword>
<feature type="region of interest" description="Disordered" evidence="1">
    <location>
        <begin position="1"/>
        <end position="49"/>
    </location>
</feature>
<feature type="domain" description="DUF7575" evidence="2">
    <location>
        <begin position="55"/>
        <end position="81"/>
    </location>
</feature>
<reference evidence="3 4" key="1">
    <citation type="journal article" date="2019" name="Int. J. Syst. Evol. Microbiol.">
        <title>The Global Catalogue of Microorganisms (GCM) 10K type strain sequencing project: providing services to taxonomists for standard genome sequencing and annotation.</title>
        <authorList>
            <consortium name="The Broad Institute Genomics Platform"/>
            <consortium name="The Broad Institute Genome Sequencing Center for Infectious Disease"/>
            <person name="Wu L."/>
            <person name="Ma J."/>
        </authorList>
    </citation>
    <scope>NUCLEOTIDE SEQUENCE [LARGE SCALE GENOMIC DNA]</scope>
    <source>
        <strain evidence="3 4">SKJ47</strain>
    </source>
</reference>
<dbReference type="Proteomes" id="UP001596296">
    <property type="component" value="Unassembled WGS sequence"/>
</dbReference>
<comment type="caution">
    <text evidence="3">The sequence shown here is derived from an EMBL/GenBank/DDBJ whole genome shotgun (WGS) entry which is preliminary data.</text>
</comment>
<dbReference type="EMBL" id="JBHSXL010000006">
    <property type="protein sequence ID" value="MFC6892303.1"/>
    <property type="molecule type" value="Genomic_DNA"/>
</dbReference>
<feature type="compositionally biased region" description="Basic and acidic residues" evidence="1">
    <location>
        <begin position="32"/>
        <end position="49"/>
    </location>
</feature>
<evidence type="ECO:0000256" key="1">
    <source>
        <dbReference type="SAM" id="MobiDB-lite"/>
    </source>
</evidence>
<dbReference type="RefSeq" id="WP_379742228.1">
    <property type="nucleotide sequence ID" value="NZ_JBHSVN010000001.1"/>
</dbReference>
<gene>
    <name evidence="3" type="ORF">ACFQE9_06730</name>
</gene>
<dbReference type="Pfam" id="PF24460">
    <property type="entry name" value="DUF7575"/>
    <property type="match status" value="1"/>
</dbReference>
<name>A0ABD5UWW4_9EURY</name>
<organism evidence="3 4">
    <name type="scientific">Halopenitus salinus</name>
    <dbReference type="NCBI Taxonomy" id="1198295"/>
    <lineage>
        <taxon>Archaea</taxon>
        <taxon>Methanobacteriati</taxon>
        <taxon>Methanobacteriota</taxon>
        <taxon>Stenosarchaea group</taxon>
        <taxon>Halobacteria</taxon>
        <taxon>Halobacteriales</taxon>
        <taxon>Haloferacaceae</taxon>
        <taxon>Halopenitus</taxon>
    </lineage>
</organism>
<proteinExistence type="predicted"/>
<evidence type="ECO:0000313" key="3">
    <source>
        <dbReference type="EMBL" id="MFC6892303.1"/>
    </source>
</evidence>
<sequence length="86" mass="9364">MIGRRERRQAGRRESIVDVGGAGTASSDGSPESERTEGDRKAGIRGRDHQDVEGATLKCPHCGKETDAELDFCHWCTEPLPGPDEE</sequence>
<dbReference type="AlphaFoldDB" id="A0ABD5UWW4"/>
<evidence type="ECO:0000313" key="4">
    <source>
        <dbReference type="Proteomes" id="UP001596296"/>
    </source>
</evidence>
<evidence type="ECO:0000259" key="2">
    <source>
        <dbReference type="Pfam" id="PF24460"/>
    </source>
</evidence>
<accession>A0ABD5UWW4</accession>
<protein>
    <recommendedName>
        <fullName evidence="2">DUF7575 domain-containing protein</fullName>
    </recommendedName>
</protein>
<dbReference type="InterPro" id="IPR055997">
    <property type="entry name" value="DUF7575"/>
</dbReference>